<comment type="caution">
    <text evidence="8">The sequence shown here is derived from an EMBL/GenBank/DDBJ whole genome shotgun (WGS) entry which is preliminary data.</text>
</comment>
<organism evidence="8 9">
    <name type="scientific">Rhodococcus artemisiae</name>
    <dbReference type="NCBI Taxonomy" id="714159"/>
    <lineage>
        <taxon>Bacteria</taxon>
        <taxon>Bacillati</taxon>
        <taxon>Actinomycetota</taxon>
        <taxon>Actinomycetes</taxon>
        <taxon>Mycobacteriales</taxon>
        <taxon>Nocardiaceae</taxon>
        <taxon>Rhodococcus</taxon>
    </lineage>
</organism>
<dbReference type="InterPro" id="IPR018181">
    <property type="entry name" value="Heat_shock_70_CS"/>
</dbReference>
<dbReference type="PRINTS" id="PR00301">
    <property type="entry name" value="HEATSHOCK70"/>
</dbReference>
<evidence type="ECO:0000256" key="4">
    <source>
        <dbReference type="ARBA" id="ARBA00023016"/>
    </source>
</evidence>
<evidence type="ECO:0000256" key="6">
    <source>
        <dbReference type="RuleBase" id="RU003322"/>
    </source>
</evidence>
<dbReference type="Gene3D" id="3.30.420.40">
    <property type="match status" value="2"/>
</dbReference>
<protein>
    <submittedName>
        <fullName evidence="8">Hsp70 family protein</fullName>
    </submittedName>
</protein>
<name>A0ABU7LEL1_9NOCA</name>
<proteinExistence type="inferred from homology"/>
<keyword evidence="4" id="KW-0346">Stress response</keyword>
<feature type="region of interest" description="Disordered" evidence="7">
    <location>
        <begin position="455"/>
        <end position="474"/>
    </location>
</feature>
<keyword evidence="5" id="KW-0143">Chaperone</keyword>
<dbReference type="Pfam" id="PF00012">
    <property type="entry name" value="HSP70"/>
    <property type="match status" value="1"/>
</dbReference>
<accession>A0ABU7LEL1</accession>
<keyword evidence="2 6" id="KW-0547">Nucleotide-binding</keyword>
<comment type="similarity">
    <text evidence="1 6">Belongs to the heat shock protein 70 family.</text>
</comment>
<feature type="compositionally biased region" description="Low complexity" evidence="7">
    <location>
        <begin position="458"/>
        <end position="474"/>
    </location>
</feature>
<dbReference type="InterPro" id="IPR013126">
    <property type="entry name" value="Hsp_70_fam"/>
</dbReference>
<gene>
    <name evidence="8" type="ORF">Q7514_20905</name>
</gene>
<dbReference type="Gene3D" id="3.90.640.10">
    <property type="entry name" value="Actin, Chain A, domain 4"/>
    <property type="match status" value="1"/>
</dbReference>
<reference evidence="8 9" key="1">
    <citation type="submission" date="2023-07" db="EMBL/GenBank/DDBJ databases">
        <authorList>
            <person name="Girao M."/>
            <person name="Carvalho M.F."/>
        </authorList>
    </citation>
    <scope>NUCLEOTIDE SEQUENCE [LARGE SCALE GENOMIC DNA]</scope>
    <source>
        <strain evidence="8 9">YIM65754</strain>
    </source>
</reference>
<dbReference type="SUPFAM" id="SSF53067">
    <property type="entry name" value="Actin-like ATPase domain"/>
    <property type="match status" value="2"/>
</dbReference>
<dbReference type="PANTHER" id="PTHR19375">
    <property type="entry name" value="HEAT SHOCK PROTEIN 70KDA"/>
    <property type="match status" value="1"/>
</dbReference>
<evidence type="ECO:0000256" key="7">
    <source>
        <dbReference type="SAM" id="MobiDB-lite"/>
    </source>
</evidence>
<evidence type="ECO:0000256" key="1">
    <source>
        <dbReference type="ARBA" id="ARBA00007381"/>
    </source>
</evidence>
<keyword evidence="3 6" id="KW-0067">ATP-binding</keyword>
<evidence type="ECO:0000313" key="9">
    <source>
        <dbReference type="Proteomes" id="UP001336020"/>
    </source>
</evidence>
<dbReference type="InterPro" id="IPR043129">
    <property type="entry name" value="ATPase_NBD"/>
</dbReference>
<evidence type="ECO:0000256" key="3">
    <source>
        <dbReference type="ARBA" id="ARBA00022840"/>
    </source>
</evidence>
<dbReference type="PROSITE" id="PS01036">
    <property type="entry name" value="HSP70_3"/>
    <property type="match status" value="1"/>
</dbReference>
<evidence type="ECO:0000313" key="8">
    <source>
        <dbReference type="EMBL" id="MEE2059986.1"/>
    </source>
</evidence>
<dbReference type="Proteomes" id="UP001336020">
    <property type="component" value="Unassembled WGS sequence"/>
</dbReference>
<evidence type="ECO:0000256" key="2">
    <source>
        <dbReference type="ARBA" id="ARBA00022741"/>
    </source>
</evidence>
<keyword evidence="9" id="KW-1185">Reference proteome</keyword>
<sequence length="603" mass="63058">MSDERWWLAIDFGTSNTAAAHTRTGDGSIHPVSLTHRSNLLPSAVFVRADGDTLTGDAAQNAAAHHPEGFVPAPKRLISQPFIRTGHVDLTPPRMIAAVLRTVIRRAAVLHNDVPPERVVLTHPEAWSRATVAVLVDAASRAGIDPSTIATVSEPRAAAYYYTRTAHLPPGTALAVFDFGGGTADVAVLRIAASGVFDVVAARGDNALGGKNFDALIRRWALDHVADRDSTSRAEFADGAPGSIEAIRALDEAARGAKEVLSETPSATIAVIGSRSRTTLSLTRPEFDSLITPQVESAVDLVRDTLADAGITPGSLHALYLTGGSSRIPLVHQELSRMARVATLDDPKTVVAQGALIAARHMFASDRDAATDQNQGAAPSRVAARQSTNPGAGPNVPEPSSSASTRNTRRGLIAGAVAALVAVGVVIAWVGTRGNSVDPQTLAGPSTGVSTVTVAQEPTTARAPTTTPVTTSTAPTTAYVTTARTTSARSPRGVVTVANADAQGFVDEVGPRCNADNEALGIARTTDSLIVVCRTGVDRLYYKGVRVEDGSGIEIDDPIVVADGFQVTNAGVTYRFDDSALLITEGGTELAREPMLEFWSVYN</sequence>
<feature type="region of interest" description="Disordered" evidence="7">
    <location>
        <begin position="367"/>
        <end position="406"/>
    </location>
</feature>
<evidence type="ECO:0000256" key="5">
    <source>
        <dbReference type="ARBA" id="ARBA00023186"/>
    </source>
</evidence>
<dbReference type="EMBL" id="JAUTXY010000010">
    <property type="protein sequence ID" value="MEE2059986.1"/>
    <property type="molecule type" value="Genomic_DNA"/>
</dbReference>
<dbReference type="RefSeq" id="WP_330135171.1">
    <property type="nucleotide sequence ID" value="NZ_JAUTXY010000010.1"/>
</dbReference>